<dbReference type="HOGENOM" id="CLU_2645312_0_0_1"/>
<accession>J3N296</accession>
<dbReference type="EnsemblPlants" id="OB10G16440.1">
    <property type="protein sequence ID" value="OB10G16440.1"/>
    <property type="gene ID" value="OB10G16440"/>
</dbReference>
<dbReference type="Gramene" id="OB10G16440.1">
    <property type="protein sequence ID" value="OB10G16440.1"/>
    <property type="gene ID" value="OB10G16440"/>
</dbReference>
<proteinExistence type="predicted"/>
<sequence length="77" mass="8922">FYLIYVFAIVSWQLLVCGSYACTIHRLPELLCCQVFQKNNTICFFVYFLFTSKMTMPGYGIKKITSAHYTSILNFVA</sequence>
<organism evidence="1">
    <name type="scientific">Oryza brachyantha</name>
    <name type="common">malo sina</name>
    <dbReference type="NCBI Taxonomy" id="4533"/>
    <lineage>
        <taxon>Eukaryota</taxon>
        <taxon>Viridiplantae</taxon>
        <taxon>Streptophyta</taxon>
        <taxon>Embryophyta</taxon>
        <taxon>Tracheophyta</taxon>
        <taxon>Spermatophyta</taxon>
        <taxon>Magnoliopsida</taxon>
        <taxon>Liliopsida</taxon>
        <taxon>Poales</taxon>
        <taxon>Poaceae</taxon>
        <taxon>BOP clade</taxon>
        <taxon>Oryzoideae</taxon>
        <taxon>Oryzeae</taxon>
        <taxon>Oryzinae</taxon>
        <taxon>Oryza</taxon>
    </lineage>
</organism>
<protein>
    <submittedName>
        <fullName evidence="1">Uncharacterized protein</fullName>
    </submittedName>
</protein>
<evidence type="ECO:0000313" key="1">
    <source>
        <dbReference type="EnsemblPlants" id="OB10G16440.1"/>
    </source>
</evidence>
<dbReference type="Proteomes" id="UP000006038">
    <property type="component" value="Chromosome 10"/>
</dbReference>
<dbReference type="AlphaFoldDB" id="J3N296"/>
<name>J3N296_ORYBR</name>
<reference evidence="1" key="1">
    <citation type="journal article" date="2013" name="Nat. Commun.">
        <title>Whole-genome sequencing of Oryza brachyantha reveals mechanisms underlying Oryza genome evolution.</title>
        <authorList>
            <person name="Chen J."/>
            <person name="Huang Q."/>
            <person name="Gao D."/>
            <person name="Wang J."/>
            <person name="Lang Y."/>
            <person name="Liu T."/>
            <person name="Li B."/>
            <person name="Bai Z."/>
            <person name="Luis Goicoechea J."/>
            <person name="Liang C."/>
            <person name="Chen C."/>
            <person name="Zhang W."/>
            <person name="Sun S."/>
            <person name="Liao Y."/>
            <person name="Zhang X."/>
            <person name="Yang L."/>
            <person name="Song C."/>
            <person name="Wang M."/>
            <person name="Shi J."/>
            <person name="Liu G."/>
            <person name="Liu J."/>
            <person name="Zhou H."/>
            <person name="Zhou W."/>
            <person name="Yu Q."/>
            <person name="An N."/>
            <person name="Chen Y."/>
            <person name="Cai Q."/>
            <person name="Wang B."/>
            <person name="Liu B."/>
            <person name="Min J."/>
            <person name="Huang Y."/>
            <person name="Wu H."/>
            <person name="Li Z."/>
            <person name="Zhang Y."/>
            <person name="Yin Y."/>
            <person name="Song W."/>
            <person name="Jiang J."/>
            <person name="Jackson S.A."/>
            <person name="Wing R.A."/>
            <person name="Wang J."/>
            <person name="Chen M."/>
        </authorList>
    </citation>
    <scope>NUCLEOTIDE SEQUENCE [LARGE SCALE GENOMIC DNA]</scope>
    <source>
        <strain evidence="1">cv. IRGC 101232</strain>
    </source>
</reference>
<keyword evidence="2" id="KW-1185">Reference proteome</keyword>
<evidence type="ECO:0000313" key="2">
    <source>
        <dbReference type="Proteomes" id="UP000006038"/>
    </source>
</evidence>
<reference evidence="1" key="2">
    <citation type="submission" date="2013-04" db="UniProtKB">
        <authorList>
            <consortium name="EnsemblPlants"/>
        </authorList>
    </citation>
    <scope>IDENTIFICATION</scope>
</reference>